<protein>
    <submittedName>
        <fullName evidence="3">Class I SAM-dependent methyltransferase</fullName>
    </submittedName>
</protein>
<dbReference type="CDD" id="cd02440">
    <property type="entry name" value="AdoMet_MTases"/>
    <property type="match status" value="1"/>
</dbReference>
<dbReference type="RefSeq" id="WP_216126745.1">
    <property type="nucleotide sequence ID" value="NZ_CP086240.1"/>
</dbReference>
<geneLocation type="plasmid" evidence="3 4">
    <name>pCF009-a</name>
</geneLocation>
<keyword evidence="3" id="KW-0489">Methyltransferase</keyword>
<dbReference type="PANTHER" id="PTHR45277">
    <property type="entry name" value="EXPRESSED PROTEIN"/>
    <property type="match status" value="1"/>
</dbReference>
<keyword evidence="1" id="KW-0472">Membrane</keyword>
<dbReference type="GO" id="GO:0032259">
    <property type="term" value="P:methylation"/>
    <property type="evidence" value="ECO:0007669"/>
    <property type="project" value="UniProtKB-KW"/>
</dbReference>
<dbReference type="PANTHER" id="PTHR45277:SF1">
    <property type="entry name" value="EXPRESSED PROTEIN"/>
    <property type="match status" value="1"/>
</dbReference>
<reference evidence="3" key="1">
    <citation type="submission" date="2021-11" db="EMBL/GenBank/DDBJ databases">
        <title>Clostridia strains as spoilage organisms.</title>
        <authorList>
            <person name="Wambui J."/>
            <person name="Stevens M.J.A."/>
            <person name="Stephan R."/>
        </authorList>
    </citation>
    <scope>NUCLEOTIDE SEQUENCE</scope>
    <source>
        <strain evidence="3">CF009</strain>
        <plasmid evidence="3">pCF009-a</plasmid>
    </source>
</reference>
<evidence type="ECO:0000259" key="2">
    <source>
        <dbReference type="Pfam" id="PF08241"/>
    </source>
</evidence>
<gene>
    <name evidence="3" type="ORF">LL038_24775</name>
</gene>
<keyword evidence="1" id="KW-1133">Transmembrane helix</keyword>
<proteinExistence type="predicted"/>
<name>A0AA47I9I6_9CLOT</name>
<accession>A0AA47I9I6</accession>
<keyword evidence="1" id="KW-0812">Transmembrane</keyword>
<feature type="domain" description="Methyltransferase type 11" evidence="2">
    <location>
        <begin position="83"/>
        <end position="190"/>
    </location>
</feature>
<dbReference type="Proteomes" id="UP001164733">
    <property type="component" value="Plasmid pCF009-a"/>
</dbReference>
<evidence type="ECO:0000256" key="1">
    <source>
        <dbReference type="SAM" id="Phobius"/>
    </source>
</evidence>
<dbReference type="EMBL" id="CP086240">
    <property type="protein sequence ID" value="WAG63245.1"/>
    <property type="molecule type" value="Genomic_DNA"/>
</dbReference>
<dbReference type="Pfam" id="PF08241">
    <property type="entry name" value="Methyltransf_11"/>
    <property type="match status" value="1"/>
</dbReference>
<feature type="transmembrane region" description="Helical" evidence="1">
    <location>
        <begin position="12"/>
        <end position="31"/>
    </location>
</feature>
<sequence>MKNGKYGLDAPTVVIGYISVGILSLILGITLSSKFYYASWMINLGIVFLLIGLYMVYSSKVGKYKMRSKIIQRLSIKGNEMTLDVGCGRGLLLNGVASQLNTGKAYGIDIWNANDQSGNSYDAVMWNAKIEGTESKIKVINSDMRKMPFQDGYFDIIVSSLAIHNLQNNEERKKALLEIARVAKKSCKLAILDIAHIEYYVSILSNQGFDIEHIDKHQFQIFPPVKVLYAIKK</sequence>
<dbReference type="GO" id="GO:0008757">
    <property type="term" value="F:S-adenosylmethionine-dependent methyltransferase activity"/>
    <property type="evidence" value="ECO:0007669"/>
    <property type="project" value="InterPro"/>
</dbReference>
<dbReference type="AlphaFoldDB" id="A0AA47I9I6"/>
<evidence type="ECO:0000313" key="3">
    <source>
        <dbReference type="EMBL" id="WAG63245.1"/>
    </source>
</evidence>
<evidence type="ECO:0000313" key="4">
    <source>
        <dbReference type="Proteomes" id="UP001164733"/>
    </source>
</evidence>
<keyword evidence="3" id="KW-0808">Transferase</keyword>
<feature type="transmembrane region" description="Helical" evidence="1">
    <location>
        <begin position="37"/>
        <end position="57"/>
    </location>
</feature>
<organism evidence="3 4">
    <name type="scientific">Clostridium estertheticum</name>
    <dbReference type="NCBI Taxonomy" id="238834"/>
    <lineage>
        <taxon>Bacteria</taxon>
        <taxon>Bacillati</taxon>
        <taxon>Bacillota</taxon>
        <taxon>Clostridia</taxon>
        <taxon>Eubacteriales</taxon>
        <taxon>Clostridiaceae</taxon>
        <taxon>Clostridium</taxon>
    </lineage>
</organism>
<dbReference type="InterPro" id="IPR013216">
    <property type="entry name" value="Methyltransf_11"/>
</dbReference>
<keyword evidence="3" id="KW-0614">Plasmid</keyword>